<dbReference type="InterPro" id="IPR006439">
    <property type="entry name" value="HAD-SF_hydro_IA"/>
</dbReference>
<evidence type="ECO:0000256" key="2">
    <source>
        <dbReference type="ARBA" id="ARBA00022801"/>
    </source>
</evidence>
<dbReference type="EMBL" id="NSKD01000001">
    <property type="protein sequence ID" value="PAU81584.1"/>
    <property type="molecule type" value="Genomic_DNA"/>
</dbReference>
<comment type="cofactor">
    <cofactor evidence="1">
        <name>Mg(2+)</name>
        <dbReference type="ChEBI" id="CHEBI:18420"/>
    </cofactor>
</comment>
<name>A0A2A2FA26_9GAMM</name>
<dbReference type="OrthoDB" id="367448at2"/>
<gene>
    <name evidence="4" type="ORF">CK501_00050</name>
</gene>
<accession>A0A2A2FA26</accession>
<dbReference type="SFLD" id="SFLDG01129">
    <property type="entry name" value="C1.5:_HAD__Beta-PGM__Phosphata"/>
    <property type="match status" value="1"/>
</dbReference>
<reference evidence="4 5" key="1">
    <citation type="submission" date="2017-08" db="EMBL/GenBank/DDBJ databases">
        <title>Halovibrio sewagensis sp. nov., isolated from wastewater of high salinity.</title>
        <authorList>
            <person name="Dong X."/>
            <person name="Zhang G."/>
        </authorList>
    </citation>
    <scope>NUCLEOTIDE SEQUENCE [LARGE SCALE GENOMIC DNA]</scope>
    <source>
        <strain evidence="4 5">YL5-2</strain>
    </source>
</reference>
<evidence type="ECO:0000313" key="5">
    <source>
        <dbReference type="Proteomes" id="UP000218896"/>
    </source>
</evidence>
<evidence type="ECO:0000256" key="1">
    <source>
        <dbReference type="ARBA" id="ARBA00001946"/>
    </source>
</evidence>
<dbReference type="InterPro" id="IPR023214">
    <property type="entry name" value="HAD_sf"/>
</dbReference>
<dbReference type="NCBIfam" id="TIGR01549">
    <property type="entry name" value="HAD-SF-IA-v1"/>
    <property type="match status" value="1"/>
</dbReference>
<protein>
    <submittedName>
        <fullName evidence="4">Haloacid dehalogenase</fullName>
    </submittedName>
</protein>
<proteinExistence type="predicted"/>
<comment type="caution">
    <text evidence="4">The sequence shown here is derived from an EMBL/GenBank/DDBJ whole genome shotgun (WGS) entry which is preliminary data.</text>
</comment>
<evidence type="ECO:0000313" key="4">
    <source>
        <dbReference type="EMBL" id="PAU81584.1"/>
    </source>
</evidence>
<keyword evidence="3" id="KW-0460">Magnesium</keyword>
<dbReference type="AlphaFoldDB" id="A0A2A2FA26"/>
<dbReference type="Gene3D" id="3.40.50.1000">
    <property type="entry name" value="HAD superfamily/HAD-like"/>
    <property type="match status" value="1"/>
</dbReference>
<keyword evidence="2" id="KW-0378">Hydrolase</keyword>
<dbReference type="Gene3D" id="1.20.120.1600">
    <property type="match status" value="1"/>
</dbReference>
<dbReference type="InterPro" id="IPR051400">
    <property type="entry name" value="HAD-like_hydrolase"/>
</dbReference>
<dbReference type="SUPFAM" id="SSF56784">
    <property type="entry name" value="HAD-like"/>
    <property type="match status" value="1"/>
</dbReference>
<sequence length="234" mass="25876">MTALTLDLDETLWQLDGVIERAERATHEFLLAEHPTLANAYPPERMRALRTEVAEADPSLQHDVTALRLRTLERAARHVEAPLRIAEAAFEVFMEARHQVTLYPDALPLLDRLLGRLPLVALTNGNADVHRIGMGHYFVAAHSAVEVGAAKPERPMFEAAASSTGVPLETLIHVGDDPVTDVAGAARHGLRPVWLNRSGSPWPEDVPRVAYDEIRGLDELPGLLRRLRPDLQLS</sequence>
<keyword evidence="5" id="KW-1185">Reference proteome</keyword>
<evidence type="ECO:0000256" key="3">
    <source>
        <dbReference type="ARBA" id="ARBA00022842"/>
    </source>
</evidence>
<dbReference type="SFLD" id="SFLDS00003">
    <property type="entry name" value="Haloacid_Dehalogenase"/>
    <property type="match status" value="1"/>
</dbReference>
<dbReference type="GO" id="GO:0016787">
    <property type="term" value="F:hydrolase activity"/>
    <property type="evidence" value="ECO:0007669"/>
    <property type="project" value="UniProtKB-KW"/>
</dbReference>
<dbReference type="PANTHER" id="PTHR46470">
    <property type="entry name" value="N-ACYLNEURAMINATE-9-PHOSPHATASE"/>
    <property type="match status" value="1"/>
</dbReference>
<dbReference type="Proteomes" id="UP000218896">
    <property type="component" value="Unassembled WGS sequence"/>
</dbReference>
<organism evidence="4 5">
    <name type="scientific">Halovibrio salipaludis</name>
    <dbReference type="NCBI Taxonomy" id="2032626"/>
    <lineage>
        <taxon>Bacteria</taxon>
        <taxon>Pseudomonadati</taxon>
        <taxon>Pseudomonadota</taxon>
        <taxon>Gammaproteobacteria</taxon>
        <taxon>Oceanospirillales</taxon>
        <taxon>Halomonadaceae</taxon>
        <taxon>Halovibrio</taxon>
    </lineage>
</organism>
<dbReference type="Pfam" id="PF00702">
    <property type="entry name" value="Hydrolase"/>
    <property type="match status" value="1"/>
</dbReference>
<dbReference type="PANTHER" id="PTHR46470:SF4">
    <property type="entry name" value="5-AMINO-6-(5-PHOSPHO-D-RIBITYLAMINO)URACIL PHOSPHATASE YIGB"/>
    <property type="match status" value="1"/>
</dbReference>
<dbReference type="RefSeq" id="WP_095615691.1">
    <property type="nucleotide sequence ID" value="NZ_NSKD01000001.1"/>
</dbReference>
<dbReference type="GO" id="GO:0009231">
    <property type="term" value="P:riboflavin biosynthetic process"/>
    <property type="evidence" value="ECO:0007669"/>
    <property type="project" value="TreeGrafter"/>
</dbReference>
<dbReference type="InterPro" id="IPR036412">
    <property type="entry name" value="HAD-like_sf"/>
</dbReference>